<dbReference type="PANTHER" id="PTHR13572">
    <property type="entry name" value="ENDO-ALPHA-1,2-MANNOSIDASE"/>
    <property type="match status" value="1"/>
</dbReference>
<comment type="subcellular location">
    <subcellularLocation>
        <location evidence="1">Golgi apparatus membrane</location>
        <topology evidence="1">Single-pass type II membrane protein</topology>
    </subcellularLocation>
</comment>
<protein>
    <submittedName>
        <fullName evidence="8">Glycoside hydrolase family 99-like domain-containing protein</fullName>
    </submittedName>
</protein>
<evidence type="ECO:0000313" key="9">
    <source>
        <dbReference type="Proteomes" id="UP000766550"/>
    </source>
</evidence>
<dbReference type="EMBL" id="JAHQXF010000002">
    <property type="protein sequence ID" value="MBV0925196.1"/>
    <property type="molecule type" value="Genomic_DNA"/>
</dbReference>
<evidence type="ECO:0000256" key="6">
    <source>
        <dbReference type="ARBA" id="ARBA00023034"/>
    </source>
</evidence>
<keyword evidence="4" id="KW-0735">Signal-anchor</keyword>
<dbReference type="OrthoDB" id="351263at2157"/>
<organism evidence="8 9">
    <name type="scientific">Haloarcula limicola</name>
    <dbReference type="NCBI Taxonomy" id="1429915"/>
    <lineage>
        <taxon>Archaea</taxon>
        <taxon>Methanobacteriati</taxon>
        <taxon>Methanobacteriota</taxon>
        <taxon>Stenosarchaea group</taxon>
        <taxon>Halobacteria</taxon>
        <taxon>Halobacteriales</taxon>
        <taxon>Haloarculaceae</taxon>
        <taxon>Haloarcula</taxon>
    </lineage>
</organism>
<dbReference type="Gene3D" id="3.20.20.80">
    <property type="entry name" value="Glycosidases"/>
    <property type="match status" value="1"/>
</dbReference>
<accession>A0A8J8C455</accession>
<evidence type="ECO:0000256" key="7">
    <source>
        <dbReference type="ARBA" id="ARBA00023136"/>
    </source>
</evidence>
<dbReference type="InterPro" id="IPR026071">
    <property type="entry name" value="Glyco_Hydrolase_99"/>
</dbReference>
<dbReference type="Proteomes" id="UP000766550">
    <property type="component" value="Unassembled WGS sequence"/>
</dbReference>
<proteinExistence type="predicted"/>
<dbReference type="Pfam" id="PF16317">
    <property type="entry name" value="Glyco_hydro_99"/>
    <property type="match status" value="1"/>
</dbReference>
<dbReference type="PANTHER" id="PTHR13572:SF4">
    <property type="entry name" value="RE57134P"/>
    <property type="match status" value="1"/>
</dbReference>
<comment type="caution">
    <text evidence="8">The sequence shown here is derived from an EMBL/GenBank/DDBJ whole genome shotgun (WGS) entry which is preliminary data.</text>
</comment>
<dbReference type="RefSeq" id="WP_162318032.1">
    <property type="nucleotide sequence ID" value="NZ_JAHQXF010000002.1"/>
</dbReference>
<evidence type="ECO:0000256" key="3">
    <source>
        <dbReference type="ARBA" id="ARBA00022801"/>
    </source>
</evidence>
<keyword evidence="6" id="KW-0333">Golgi apparatus</keyword>
<gene>
    <name evidence="8" type="ORF">KTS45_13405</name>
</gene>
<evidence type="ECO:0000256" key="4">
    <source>
        <dbReference type="ARBA" id="ARBA00022968"/>
    </source>
</evidence>
<keyword evidence="2" id="KW-0812">Transmembrane</keyword>
<evidence type="ECO:0000256" key="1">
    <source>
        <dbReference type="ARBA" id="ARBA00004323"/>
    </source>
</evidence>
<keyword evidence="9" id="KW-1185">Reference proteome</keyword>
<keyword evidence="3 8" id="KW-0378">Hydrolase</keyword>
<name>A0A8J8C455_9EURY</name>
<keyword evidence="7" id="KW-0472">Membrane</keyword>
<keyword evidence="5" id="KW-1133">Transmembrane helix</keyword>
<reference evidence="8 9" key="1">
    <citation type="submission" date="2021-06" db="EMBL/GenBank/DDBJ databases">
        <title>New haloarchaea isolates fom saline soil.</title>
        <authorList>
            <person name="Duran-Viseras A."/>
            <person name="Sanchez-Porro C.S."/>
            <person name="Ventosa A."/>
        </authorList>
    </citation>
    <scope>NUCLEOTIDE SEQUENCE [LARGE SCALE GENOMIC DNA]</scope>
    <source>
        <strain evidence="8 9">JCM 183640</strain>
    </source>
</reference>
<dbReference type="AlphaFoldDB" id="A0A8J8C455"/>
<evidence type="ECO:0000313" key="8">
    <source>
        <dbReference type="EMBL" id="MBV0925196.1"/>
    </source>
</evidence>
<evidence type="ECO:0000256" key="5">
    <source>
        <dbReference type="ARBA" id="ARBA00022989"/>
    </source>
</evidence>
<sequence>MSDSTPLLGTYSSDESAVISQHIQWLALYGINWLSASWWGKDSYSDTILRDHIISSRFIDSISFSILYETKSLLDGGNLDSDENRQKLINDVRYLSETYFDHEQYLLLDGRPVLFLYGAGTLSGDVAAALEAVEDAVGIEIFFIGDIVGWQTPVESGDIPYDAISPYTMYTSNPPGNLAPKKMDRWFSEYVEEYYRRWSLIASETDVPLIPLSMPGFDDRSVRPEVENPVIERSVGRFEELSSIAGEYSDSSLDAVMVTSFNEWPEATQIEPTDGYLDDYLKVVPETLAVTQPSFDPKQFVPITIKFSSTVSESEIVPDGKNDRELAFRCFRLQLIDEDELSLAPFDVGKVRYEPAFVEGVYYPEWRNSTTWRWFGGPMSQTRFYIPKAIADVAAELVLSGKIAPGRDNIDAIIEFNGKQTDRLTLNDYRSYSCSLESD</sequence>
<evidence type="ECO:0000256" key="2">
    <source>
        <dbReference type="ARBA" id="ARBA00022692"/>
    </source>
</evidence>
<dbReference type="GO" id="GO:0004559">
    <property type="term" value="F:alpha-mannosidase activity"/>
    <property type="evidence" value="ECO:0007669"/>
    <property type="project" value="TreeGrafter"/>
</dbReference>